<name>A0ABN1FAW1_9PROT</name>
<dbReference type="RefSeq" id="WP_166937376.1">
    <property type="nucleotide sequence ID" value="NZ_BAAADD010000013.1"/>
</dbReference>
<evidence type="ECO:0000256" key="1">
    <source>
        <dbReference type="SAM" id="Phobius"/>
    </source>
</evidence>
<protein>
    <submittedName>
        <fullName evidence="2">Uncharacterized protein</fullName>
    </submittedName>
</protein>
<gene>
    <name evidence="2" type="ORF">GCM10008942_39750</name>
</gene>
<sequence>MRRWHLIVLLPILAIVLGLCLVRYAECLQTTFADYHVTRTIPDDPVLTSSVEGADVACLGGPTCDVRAFAKISGFFPRPGVPRLAALLGGIVAPVLLIFAAIGIAIRRRSLRVVPLSLAALFLFGMMLDVPGRYFDGTSNADVRQQISAQGIYVTKVEAGMDCLGTNPCFKTPYYAFTQGVFAAKGVPKLMAIGLGLALPGLLLFGSIVVAFWPRSRKTPS</sequence>
<reference evidence="2 3" key="1">
    <citation type="journal article" date="2019" name="Int. J. Syst. Evol. Microbiol.">
        <title>The Global Catalogue of Microorganisms (GCM) 10K type strain sequencing project: providing services to taxonomists for standard genome sequencing and annotation.</title>
        <authorList>
            <consortium name="The Broad Institute Genomics Platform"/>
            <consortium name="The Broad Institute Genome Sequencing Center for Infectious Disease"/>
            <person name="Wu L."/>
            <person name="Ma J."/>
        </authorList>
    </citation>
    <scope>NUCLEOTIDE SEQUENCE [LARGE SCALE GENOMIC DNA]</scope>
    <source>
        <strain evidence="2 3">JCM 15089</strain>
    </source>
</reference>
<feature type="transmembrane region" description="Helical" evidence="1">
    <location>
        <begin position="84"/>
        <end position="106"/>
    </location>
</feature>
<evidence type="ECO:0000313" key="3">
    <source>
        <dbReference type="Proteomes" id="UP001499951"/>
    </source>
</evidence>
<organism evidence="2 3">
    <name type="scientific">Rhizomicrobium electricum</name>
    <dbReference type="NCBI Taxonomy" id="480070"/>
    <lineage>
        <taxon>Bacteria</taxon>
        <taxon>Pseudomonadati</taxon>
        <taxon>Pseudomonadota</taxon>
        <taxon>Alphaproteobacteria</taxon>
        <taxon>Micropepsales</taxon>
        <taxon>Micropepsaceae</taxon>
        <taxon>Rhizomicrobium</taxon>
    </lineage>
</organism>
<evidence type="ECO:0000313" key="2">
    <source>
        <dbReference type="EMBL" id="GAA0586789.1"/>
    </source>
</evidence>
<feature type="transmembrane region" description="Helical" evidence="1">
    <location>
        <begin position="113"/>
        <end position="130"/>
    </location>
</feature>
<keyword evidence="3" id="KW-1185">Reference proteome</keyword>
<feature type="transmembrane region" description="Helical" evidence="1">
    <location>
        <begin position="190"/>
        <end position="213"/>
    </location>
</feature>
<dbReference type="Proteomes" id="UP001499951">
    <property type="component" value="Unassembled WGS sequence"/>
</dbReference>
<comment type="caution">
    <text evidence="2">The sequence shown here is derived from an EMBL/GenBank/DDBJ whole genome shotgun (WGS) entry which is preliminary data.</text>
</comment>
<keyword evidence="1" id="KW-1133">Transmembrane helix</keyword>
<keyword evidence="1" id="KW-0472">Membrane</keyword>
<keyword evidence="1" id="KW-0812">Transmembrane</keyword>
<accession>A0ABN1FAW1</accession>
<proteinExistence type="predicted"/>
<dbReference type="EMBL" id="BAAADD010000013">
    <property type="protein sequence ID" value="GAA0586789.1"/>
    <property type="molecule type" value="Genomic_DNA"/>
</dbReference>